<gene>
    <name evidence="2" type="ORF">AVEN_45111_1</name>
</gene>
<reference evidence="2 3" key="1">
    <citation type="journal article" date="2019" name="Sci. Rep.">
        <title>Orb-weaving spider Araneus ventricosus genome elucidates the spidroin gene catalogue.</title>
        <authorList>
            <person name="Kono N."/>
            <person name="Nakamura H."/>
            <person name="Ohtoshi R."/>
            <person name="Moran D.A.P."/>
            <person name="Shinohara A."/>
            <person name="Yoshida Y."/>
            <person name="Fujiwara M."/>
            <person name="Mori M."/>
            <person name="Tomita M."/>
            <person name="Arakawa K."/>
        </authorList>
    </citation>
    <scope>NUCLEOTIDE SEQUENCE [LARGE SCALE GENOMIC DNA]</scope>
</reference>
<accession>A0A4Y2PK99</accession>
<name>A0A4Y2PK99_ARAVE</name>
<feature type="region of interest" description="Disordered" evidence="1">
    <location>
        <begin position="1"/>
        <end position="34"/>
    </location>
</feature>
<proteinExistence type="predicted"/>
<protein>
    <submittedName>
        <fullName evidence="2">Uncharacterized protein</fullName>
    </submittedName>
</protein>
<evidence type="ECO:0000313" key="2">
    <source>
        <dbReference type="EMBL" id="GBN51611.1"/>
    </source>
</evidence>
<dbReference type="EMBL" id="BGPR01215658">
    <property type="protein sequence ID" value="GBN51611.1"/>
    <property type="molecule type" value="Genomic_DNA"/>
</dbReference>
<evidence type="ECO:0000256" key="1">
    <source>
        <dbReference type="SAM" id="MobiDB-lite"/>
    </source>
</evidence>
<feature type="non-terminal residue" evidence="2">
    <location>
        <position position="34"/>
    </location>
</feature>
<dbReference type="Proteomes" id="UP000499080">
    <property type="component" value="Unassembled WGS sequence"/>
</dbReference>
<evidence type="ECO:0000313" key="3">
    <source>
        <dbReference type="Proteomes" id="UP000499080"/>
    </source>
</evidence>
<keyword evidence="3" id="KW-1185">Reference proteome</keyword>
<dbReference type="AlphaFoldDB" id="A0A4Y2PK99"/>
<sequence>MAQVKNEIQRDAYRFSPASSMATDRPAAQKIASE</sequence>
<comment type="caution">
    <text evidence="2">The sequence shown here is derived from an EMBL/GenBank/DDBJ whole genome shotgun (WGS) entry which is preliminary data.</text>
</comment>
<organism evidence="2 3">
    <name type="scientific">Araneus ventricosus</name>
    <name type="common">Orbweaver spider</name>
    <name type="synonym">Epeira ventricosa</name>
    <dbReference type="NCBI Taxonomy" id="182803"/>
    <lineage>
        <taxon>Eukaryota</taxon>
        <taxon>Metazoa</taxon>
        <taxon>Ecdysozoa</taxon>
        <taxon>Arthropoda</taxon>
        <taxon>Chelicerata</taxon>
        <taxon>Arachnida</taxon>
        <taxon>Araneae</taxon>
        <taxon>Araneomorphae</taxon>
        <taxon>Entelegynae</taxon>
        <taxon>Araneoidea</taxon>
        <taxon>Araneidae</taxon>
        <taxon>Araneus</taxon>
    </lineage>
</organism>